<protein>
    <submittedName>
        <fullName evidence="1">Uncharacterized protein</fullName>
    </submittedName>
</protein>
<accession>A0A0E9WWK7</accession>
<dbReference type="AlphaFoldDB" id="A0A0E9WWK7"/>
<proteinExistence type="predicted"/>
<sequence length="61" mass="7158">MEKTKARKENNGWLWHEAPETFRSSSFTAPSRFSQKYPQHGFAFSLLNLVLNVKLLQKSFQ</sequence>
<reference evidence="1" key="1">
    <citation type="submission" date="2014-11" db="EMBL/GenBank/DDBJ databases">
        <authorList>
            <person name="Amaro Gonzalez C."/>
        </authorList>
    </citation>
    <scope>NUCLEOTIDE SEQUENCE</scope>
</reference>
<name>A0A0E9WWK7_ANGAN</name>
<dbReference type="EMBL" id="GBXM01013760">
    <property type="protein sequence ID" value="JAH94817.1"/>
    <property type="molecule type" value="Transcribed_RNA"/>
</dbReference>
<evidence type="ECO:0000313" key="1">
    <source>
        <dbReference type="EMBL" id="JAH94817.1"/>
    </source>
</evidence>
<organism evidence="1">
    <name type="scientific">Anguilla anguilla</name>
    <name type="common">European freshwater eel</name>
    <name type="synonym">Muraena anguilla</name>
    <dbReference type="NCBI Taxonomy" id="7936"/>
    <lineage>
        <taxon>Eukaryota</taxon>
        <taxon>Metazoa</taxon>
        <taxon>Chordata</taxon>
        <taxon>Craniata</taxon>
        <taxon>Vertebrata</taxon>
        <taxon>Euteleostomi</taxon>
        <taxon>Actinopterygii</taxon>
        <taxon>Neopterygii</taxon>
        <taxon>Teleostei</taxon>
        <taxon>Anguilliformes</taxon>
        <taxon>Anguillidae</taxon>
        <taxon>Anguilla</taxon>
    </lineage>
</organism>
<reference evidence="1" key="2">
    <citation type="journal article" date="2015" name="Fish Shellfish Immunol.">
        <title>Early steps in the European eel (Anguilla anguilla)-Vibrio vulnificus interaction in the gills: Role of the RtxA13 toxin.</title>
        <authorList>
            <person name="Callol A."/>
            <person name="Pajuelo D."/>
            <person name="Ebbesson L."/>
            <person name="Teles M."/>
            <person name="MacKenzie S."/>
            <person name="Amaro C."/>
        </authorList>
    </citation>
    <scope>NUCLEOTIDE SEQUENCE</scope>
</reference>